<gene>
    <name evidence="2" type="ORF">KDK95_12065</name>
</gene>
<keyword evidence="3" id="KW-1185">Reference proteome</keyword>
<dbReference type="Pfam" id="PF01381">
    <property type="entry name" value="HTH_3"/>
    <property type="match status" value="1"/>
</dbReference>
<comment type="caution">
    <text evidence="2">The sequence shown here is derived from an EMBL/GenBank/DDBJ whole genome shotgun (WGS) entry which is preliminary data.</text>
</comment>
<evidence type="ECO:0000313" key="2">
    <source>
        <dbReference type="EMBL" id="MBR7827043.1"/>
    </source>
</evidence>
<dbReference type="Proteomes" id="UP000676325">
    <property type="component" value="Unassembled WGS sequence"/>
</dbReference>
<dbReference type="RefSeq" id="WP_212518190.1">
    <property type="nucleotide sequence ID" value="NZ_JAGSOH010000027.1"/>
</dbReference>
<protein>
    <submittedName>
        <fullName evidence="2">Helix-turn-helix transcriptional regulator</fullName>
    </submittedName>
</protein>
<dbReference type="EMBL" id="JAGSOH010000027">
    <property type="protein sequence ID" value="MBR7827043.1"/>
    <property type="molecule type" value="Genomic_DNA"/>
</dbReference>
<name>A0A941EAR8_9ACTN</name>
<evidence type="ECO:0000313" key="3">
    <source>
        <dbReference type="Proteomes" id="UP000676325"/>
    </source>
</evidence>
<feature type="domain" description="HTH cro/C1-type" evidence="1">
    <location>
        <begin position="20"/>
        <end position="78"/>
    </location>
</feature>
<dbReference type="InterPro" id="IPR001387">
    <property type="entry name" value="Cro/C1-type_HTH"/>
</dbReference>
<dbReference type="Gene3D" id="1.10.260.40">
    <property type="entry name" value="lambda repressor-like DNA-binding domains"/>
    <property type="match status" value="1"/>
</dbReference>
<accession>A0A941EAR8</accession>
<dbReference type="AlphaFoldDB" id="A0A941EAR8"/>
<dbReference type="SUPFAM" id="SSF47413">
    <property type="entry name" value="lambda repressor-like DNA-binding domains"/>
    <property type="match status" value="1"/>
</dbReference>
<dbReference type="GO" id="GO:0003677">
    <property type="term" value="F:DNA binding"/>
    <property type="evidence" value="ECO:0007669"/>
    <property type="project" value="InterPro"/>
</dbReference>
<proteinExistence type="predicted"/>
<dbReference type="InterPro" id="IPR010982">
    <property type="entry name" value="Lambda_DNA-bd_dom_sf"/>
</dbReference>
<dbReference type="PROSITE" id="PS50943">
    <property type="entry name" value="HTH_CROC1"/>
    <property type="match status" value="1"/>
</dbReference>
<reference evidence="2" key="1">
    <citation type="submission" date="2021-04" db="EMBL/GenBank/DDBJ databases">
        <title>Genome based classification of Actinospica acidithermotolerans sp. nov., an actinobacterium isolated from an Indonesian hot spring.</title>
        <authorList>
            <person name="Kusuma A.B."/>
            <person name="Putra K.E."/>
            <person name="Nafisah S."/>
            <person name="Loh J."/>
            <person name="Nouioui I."/>
            <person name="Goodfellow M."/>
        </authorList>
    </citation>
    <scope>NUCLEOTIDE SEQUENCE</scope>
    <source>
        <strain evidence="2">MGRD01-02</strain>
    </source>
</reference>
<evidence type="ECO:0000259" key="1">
    <source>
        <dbReference type="PROSITE" id="PS50943"/>
    </source>
</evidence>
<sequence>MSSAQGTSARERHWTCAVRLRERRRELGLTQIDVVDRLRARGAGLTNRALSAMENGRGLDLGILPDLAAVLDCSITYLLGLTADPSCWQPDQPPRPESGSCASSAADRCSWILGPDIPDTTRASN</sequence>
<dbReference type="SMART" id="SM00530">
    <property type="entry name" value="HTH_XRE"/>
    <property type="match status" value="1"/>
</dbReference>
<dbReference type="CDD" id="cd00093">
    <property type="entry name" value="HTH_XRE"/>
    <property type="match status" value="1"/>
</dbReference>
<organism evidence="2 3">
    <name type="scientific">Actinospica acidithermotolerans</name>
    <dbReference type="NCBI Taxonomy" id="2828514"/>
    <lineage>
        <taxon>Bacteria</taxon>
        <taxon>Bacillati</taxon>
        <taxon>Actinomycetota</taxon>
        <taxon>Actinomycetes</taxon>
        <taxon>Catenulisporales</taxon>
        <taxon>Actinospicaceae</taxon>
        <taxon>Actinospica</taxon>
    </lineage>
</organism>